<evidence type="ECO:0000256" key="4">
    <source>
        <dbReference type="ARBA" id="ARBA00023125"/>
    </source>
</evidence>
<dbReference type="OrthoDB" id="9811152at2"/>
<feature type="domain" description="RNA polymerase sigma factor 70 region 4 type 2" evidence="8">
    <location>
        <begin position="101"/>
        <end position="152"/>
    </location>
</feature>
<dbReference type="AlphaFoldDB" id="A0A411YEL5"/>
<accession>A0A411YEL5</accession>
<evidence type="ECO:0000256" key="1">
    <source>
        <dbReference type="ARBA" id="ARBA00010641"/>
    </source>
</evidence>
<dbReference type="Gene3D" id="1.10.10.10">
    <property type="entry name" value="Winged helix-like DNA-binding domain superfamily/Winged helix DNA-binding domain"/>
    <property type="match status" value="1"/>
</dbReference>
<evidence type="ECO:0000313" key="10">
    <source>
        <dbReference type="Proteomes" id="UP000291469"/>
    </source>
</evidence>
<dbReference type="CDD" id="cd06171">
    <property type="entry name" value="Sigma70_r4"/>
    <property type="match status" value="1"/>
</dbReference>
<keyword evidence="10" id="KW-1185">Reference proteome</keyword>
<keyword evidence="3 6" id="KW-0731">Sigma factor</keyword>
<dbReference type="PROSITE" id="PS01063">
    <property type="entry name" value="SIGMA70_ECF"/>
    <property type="match status" value="1"/>
</dbReference>
<dbReference type="GO" id="GO:0016987">
    <property type="term" value="F:sigma factor activity"/>
    <property type="evidence" value="ECO:0007669"/>
    <property type="project" value="UniProtKB-KW"/>
</dbReference>
<evidence type="ECO:0000259" key="8">
    <source>
        <dbReference type="Pfam" id="PF08281"/>
    </source>
</evidence>
<evidence type="ECO:0000256" key="2">
    <source>
        <dbReference type="ARBA" id="ARBA00023015"/>
    </source>
</evidence>
<dbReference type="InterPro" id="IPR036388">
    <property type="entry name" value="WH-like_DNA-bd_sf"/>
</dbReference>
<dbReference type="InterPro" id="IPR013325">
    <property type="entry name" value="RNA_pol_sigma_r2"/>
</dbReference>
<dbReference type="NCBIfam" id="TIGR02937">
    <property type="entry name" value="sigma70-ECF"/>
    <property type="match status" value="1"/>
</dbReference>
<dbReference type="SUPFAM" id="SSF88659">
    <property type="entry name" value="Sigma3 and sigma4 domains of RNA polymerase sigma factors"/>
    <property type="match status" value="1"/>
</dbReference>
<dbReference type="GO" id="GO:0006352">
    <property type="term" value="P:DNA-templated transcription initiation"/>
    <property type="evidence" value="ECO:0007669"/>
    <property type="project" value="InterPro"/>
</dbReference>
<name>A0A411YEL5_9ACTN</name>
<keyword evidence="4 6" id="KW-0238">DNA-binding</keyword>
<dbReference type="PANTHER" id="PTHR43133">
    <property type="entry name" value="RNA POLYMERASE ECF-TYPE SIGMA FACTO"/>
    <property type="match status" value="1"/>
</dbReference>
<dbReference type="InterPro" id="IPR000838">
    <property type="entry name" value="RNA_pol_sigma70_ECF_CS"/>
</dbReference>
<proteinExistence type="inferred from homology"/>
<evidence type="ECO:0000256" key="5">
    <source>
        <dbReference type="ARBA" id="ARBA00023163"/>
    </source>
</evidence>
<evidence type="ECO:0000313" key="9">
    <source>
        <dbReference type="EMBL" id="QBI19665.1"/>
    </source>
</evidence>
<dbReference type="Pfam" id="PF04542">
    <property type="entry name" value="Sigma70_r2"/>
    <property type="match status" value="1"/>
</dbReference>
<dbReference type="EMBL" id="CP036402">
    <property type="protein sequence ID" value="QBI19665.1"/>
    <property type="molecule type" value="Genomic_DNA"/>
</dbReference>
<dbReference type="InterPro" id="IPR039425">
    <property type="entry name" value="RNA_pol_sigma-70-like"/>
</dbReference>
<dbReference type="InterPro" id="IPR007627">
    <property type="entry name" value="RNA_pol_sigma70_r2"/>
</dbReference>
<dbReference type="GO" id="GO:0003677">
    <property type="term" value="F:DNA binding"/>
    <property type="evidence" value="ECO:0007669"/>
    <property type="project" value="UniProtKB-KW"/>
</dbReference>
<evidence type="ECO:0000259" key="7">
    <source>
        <dbReference type="Pfam" id="PF04542"/>
    </source>
</evidence>
<dbReference type="SUPFAM" id="SSF88946">
    <property type="entry name" value="Sigma2 domain of RNA polymerase sigma factors"/>
    <property type="match status" value="1"/>
</dbReference>
<evidence type="ECO:0000256" key="3">
    <source>
        <dbReference type="ARBA" id="ARBA00023082"/>
    </source>
</evidence>
<dbReference type="Gene3D" id="1.10.1740.10">
    <property type="match status" value="1"/>
</dbReference>
<dbReference type="RefSeq" id="WP_131154662.1">
    <property type="nucleotide sequence ID" value="NZ_CP036402.1"/>
</dbReference>
<dbReference type="GO" id="GO:0006950">
    <property type="term" value="P:response to stress"/>
    <property type="evidence" value="ECO:0007669"/>
    <property type="project" value="UniProtKB-ARBA"/>
</dbReference>
<evidence type="ECO:0000256" key="6">
    <source>
        <dbReference type="RuleBase" id="RU000716"/>
    </source>
</evidence>
<protein>
    <recommendedName>
        <fullName evidence="6">RNA polymerase sigma factor</fullName>
    </recommendedName>
</protein>
<feature type="domain" description="RNA polymerase sigma-70 region 2" evidence="7">
    <location>
        <begin position="12"/>
        <end position="77"/>
    </location>
</feature>
<dbReference type="InterPro" id="IPR013324">
    <property type="entry name" value="RNA_pol_sigma_r3/r4-like"/>
</dbReference>
<comment type="similarity">
    <text evidence="1 6">Belongs to the sigma-70 factor family. ECF subfamily.</text>
</comment>
<dbReference type="Pfam" id="PF08281">
    <property type="entry name" value="Sigma70_r4_2"/>
    <property type="match status" value="1"/>
</dbReference>
<organism evidence="9 10">
    <name type="scientific">Egibacter rhizosphaerae</name>
    <dbReference type="NCBI Taxonomy" id="1670831"/>
    <lineage>
        <taxon>Bacteria</taxon>
        <taxon>Bacillati</taxon>
        <taxon>Actinomycetota</taxon>
        <taxon>Nitriliruptoria</taxon>
        <taxon>Egibacterales</taxon>
        <taxon>Egibacteraceae</taxon>
        <taxon>Egibacter</taxon>
    </lineage>
</organism>
<dbReference type="InterPro" id="IPR014284">
    <property type="entry name" value="RNA_pol_sigma-70_dom"/>
</dbReference>
<dbReference type="InterPro" id="IPR013249">
    <property type="entry name" value="RNA_pol_sigma70_r4_t2"/>
</dbReference>
<dbReference type="Proteomes" id="UP000291469">
    <property type="component" value="Chromosome"/>
</dbReference>
<sequence>MDGAKIDLSDVFAAYQQDVYIYILRMVGDRHLAEDLTQETFVRAFRGALRFRGDAHVRTWLLTIARRVVASHLRKRRIAEPSDTEPGDVAAAASSDTPTRLAIEQALAALPSNHREVLVLCDVLDLPREEAATMLDTTPTTLKVKLHRARRAFKDHYPDD</sequence>
<keyword evidence="5 6" id="KW-0804">Transcription</keyword>
<gene>
    <name evidence="9" type="ORF">ER308_08955</name>
</gene>
<dbReference type="PANTHER" id="PTHR43133:SF8">
    <property type="entry name" value="RNA POLYMERASE SIGMA FACTOR HI_1459-RELATED"/>
    <property type="match status" value="1"/>
</dbReference>
<dbReference type="KEGG" id="erz:ER308_08955"/>
<reference evidence="9 10" key="1">
    <citation type="submission" date="2019-01" db="EMBL/GenBank/DDBJ databases">
        <title>Egibacter rhizosphaerae EGI 80759T.</title>
        <authorList>
            <person name="Chen D.-D."/>
            <person name="Tian Y."/>
            <person name="Jiao J.-Y."/>
            <person name="Zhang X.-T."/>
            <person name="Zhang Y.-G."/>
            <person name="Zhang Y."/>
            <person name="Xiao M."/>
            <person name="Shu W.-S."/>
            <person name="Li W.-J."/>
        </authorList>
    </citation>
    <scope>NUCLEOTIDE SEQUENCE [LARGE SCALE GENOMIC DNA]</scope>
    <source>
        <strain evidence="9 10">EGI 80759</strain>
    </source>
</reference>
<keyword evidence="2 6" id="KW-0805">Transcription regulation</keyword>